<dbReference type="InterPro" id="IPR007275">
    <property type="entry name" value="YTH_domain"/>
</dbReference>
<evidence type="ECO:0000313" key="6">
    <source>
        <dbReference type="Proteomes" id="UP000279259"/>
    </source>
</evidence>
<dbReference type="STRING" id="1890683.A0A427YST3"/>
<dbReference type="EMBL" id="RSCD01000002">
    <property type="protein sequence ID" value="RSH94142.1"/>
    <property type="molecule type" value="Genomic_DNA"/>
</dbReference>
<dbReference type="GO" id="GO:1990247">
    <property type="term" value="F:N6-methyladenosine-containing RNA reader activity"/>
    <property type="evidence" value="ECO:0007669"/>
    <property type="project" value="TreeGrafter"/>
</dbReference>
<evidence type="ECO:0000259" key="3">
    <source>
        <dbReference type="PROSITE" id="PS50102"/>
    </source>
</evidence>
<dbReference type="PANTHER" id="PTHR12357:SF3">
    <property type="entry name" value="YTH DOMAIN-CONTAINING PROTEIN 1"/>
    <property type="match status" value="1"/>
</dbReference>
<keyword evidence="1" id="KW-0694">RNA-binding</keyword>
<dbReference type="OrthoDB" id="6103986at2759"/>
<feature type="region of interest" description="Disordered" evidence="2">
    <location>
        <begin position="1"/>
        <end position="64"/>
    </location>
</feature>
<organism evidence="5 6">
    <name type="scientific">Saitozyma podzolica</name>
    <dbReference type="NCBI Taxonomy" id="1890683"/>
    <lineage>
        <taxon>Eukaryota</taxon>
        <taxon>Fungi</taxon>
        <taxon>Dikarya</taxon>
        <taxon>Basidiomycota</taxon>
        <taxon>Agaricomycotina</taxon>
        <taxon>Tremellomycetes</taxon>
        <taxon>Tremellales</taxon>
        <taxon>Trimorphomycetaceae</taxon>
        <taxon>Saitozyma</taxon>
    </lineage>
</organism>
<dbReference type="PROSITE" id="PS50102">
    <property type="entry name" value="RRM"/>
    <property type="match status" value="1"/>
</dbReference>
<dbReference type="AlphaFoldDB" id="A0A427YST3"/>
<dbReference type="GO" id="GO:0005654">
    <property type="term" value="C:nucleoplasm"/>
    <property type="evidence" value="ECO:0007669"/>
    <property type="project" value="TreeGrafter"/>
</dbReference>
<evidence type="ECO:0000259" key="4">
    <source>
        <dbReference type="PROSITE" id="PS50882"/>
    </source>
</evidence>
<dbReference type="Proteomes" id="UP000279259">
    <property type="component" value="Unassembled WGS sequence"/>
</dbReference>
<dbReference type="Pfam" id="PF25701">
    <property type="entry name" value="RRM_YTH1"/>
    <property type="match status" value="1"/>
</dbReference>
<feature type="domain" description="RRM" evidence="3">
    <location>
        <begin position="73"/>
        <end position="147"/>
    </location>
</feature>
<dbReference type="InterPro" id="IPR000504">
    <property type="entry name" value="RRM_dom"/>
</dbReference>
<dbReference type="InterPro" id="IPR012677">
    <property type="entry name" value="Nucleotide-bd_a/b_plait_sf"/>
</dbReference>
<name>A0A427YST3_9TREE</name>
<reference evidence="5 6" key="1">
    <citation type="submission" date="2018-11" db="EMBL/GenBank/DDBJ databases">
        <title>Genome sequence of Saitozyma podzolica DSM 27192.</title>
        <authorList>
            <person name="Aliyu H."/>
            <person name="Gorte O."/>
            <person name="Ochsenreither K."/>
        </authorList>
    </citation>
    <scope>NUCLEOTIDE SEQUENCE [LARGE SCALE GENOMIC DNA]</scope>
    <source>
        <strain evidence="5 6">DSM 27192</strain>
    </source>
</reference>
<accession>A0A427YST3</accession>
<sequence length="498" mass="55656">MVDGPLDTLSGGSSPELSQQCFVHRGSRNGPPRQPHTNRVSSGVPSGGQSDVPKNERERKAYHPRLSSTRSDWVMWVGNVPPTTSHEELWKYLSTAISTGDTAWRGPSSIFLIARSSCAFVDFWSKEDLDRAVSFFNGRSLRPWDPRCPRMVCRVRRKDDELRAGVGAQRGTGMHRDWVKQQHSRLAPPFQVVEPPTITPRSVSPSPAVLEYSTDVDGRRRESSVDPQDGPDTDGKSMDSYASTNSSFLARYFPKRVFILKSMTTAELEKSVNTGLWRTQKHNEPILDQAFRTSPEVYLIFGANRSGDFFGYAKMIEAIDQGRAARLPQSSELRPQLERITVKDRTWSGSEPTSPRLSLSPSQPRMAMSSPEKITPAIETQEQTPHAEPSPPGLLPDSSSPPAHAQPLDPKVLPNPYFPSTGYLGSDCLGAPFKIQWMRVGSLPFTRTRHLRNSWNADRAVKVSRDGTEVEPTVGSMLMAEWDRLERPNCVGIRWCNQ</sequence>
<feature type="region of interest" description="Disordered" evidence="2">
    <location>
        <begin position="189"/>
        <end position="240"/>
    </location>
</feature>
<dbReference type="PROSITE" id="PS50882">
    <property type="entry name" value="YTH"/>
    <property type="match status" value="1"/>
</dbReference>
<feature type="compositionally biased region" description="Polar residues" evidence="2">
    <location>
        <begin position="10"/>
        <end position="21"/>
    </location>
</feature>
<dbReference type="CDD" id="cd21134">
    <property type="entry name" value="YTH"/>
    <property type="match status" value="1"/>
</dbReference>
<dbReference type="GO" id="GO:0003729">
    <property type="term" value="F:mRNA binding"/>
    <property type="evidence" value="ECO:0007669"/>
    <property type="project" value="TreeGrafter"/>
</dbReference>
<evidence type="ECO:0000256" key="2">
    <source>
        <dbReference type="SAM" id="MobiDB-lite"/>
    </source>
</evidence>
<evidence type="ECO:0008006" key="7">
    <source>
        <dbReference type="Google" id="ProtNLM"/>
    </source>
</evidence>
<evidence type="ECO:0000313" key="5">
    <source>
        <dbReference type="EMBL" id="RSH94142.1"/>
    </source>
</evidence>
<dbReference type="Gene3D" id="3.30.70.330">
    <property type="match status" value="1"/>
</dbReference>
<feature type="region of interest" description="Disordered" evidence="2">
    <location>
        <begin position="325"/>
        <end position="412"/>
    </location>
</feature>
<evidence type="ECO:0000256" key="1">
    <source>
        <dbReference type="PROSITE-ProRule" id="PRU00176"/>
    </source>
</evidence>
<feature type="compositionally biased region" description="Low complexity" evidence="2">
    <location>
        <begin position="352"/>
        <end position="365"/>
    </location>
</feature>
<comment type="caution">
    <text evidence="5">The sequence shown here is derived from an EMBL/GenBank/DDBJ whole genome shotgun (WGS) entry which is preliminary data.</text>
</comment>
<dbReference type="InterPro" id="IPR057720">
    <property type="entry name" value="RRM_YTH1"/>
</dbReference>
<feature type="compositionally biased region" description="Polar residues" evidence="2">
    <location>
        <begin position="35"/>
        <end position="49"/>
    </location>
</feature>
<dbReference type="Gene3D" id="3.10.590.10">
    <property type="entry name" value="ph1033 like domains"/>
    <property type="match status" value="1"/>
</dbReference>
<feature type="compositionally biased region" description="Basic and acidic residues" evidence="2">
    <location>
        <begin position="335"/>
        <end position="346"/>
    </location>
</feature>
<gene>
    <name evidence="5" type="ORF">EHS25_003945</name>
</gene>
<dbReference type="GO" id="GO:0000398">
    <property type="term" value="P:mRNA splicing, via spliceosome"/>
    <property type="evidence" value="ECO:0007669"/>
    <property type="project" value="TreeGrafter"/>
</dbReference>
<keyword evidence="6" id="KW-1185">Reference proteome</keyword>
<feature type="domain" description="YTH" evidence="4">
    <location>
        <begin position="255"/>
        <end position="482"/>
    </location>
</feature>
<dbReference type="PANTHER" id="PTHR12357">
    <property type="entry name" value="YTH YT521-B HOMOLOGY DOMAIN-CONTAINING"/>
    <property type="match status" value="1"/>
</dbReference>
<dbReference type="InterPro" id="IPR045168">
    <property type="entry name" value="YTH_prot"/>
</dbReference>
<dbReference type="SUPFAM" id="SSF54928">
    <property type="entry name" value="RNA-binding domain, RBD"/>
    <property type="match status" value="1"/>
</dbReference>
<dbReference type="GO" id="GO:0000381">
    <property type="term" value="P:regulation of alternative mRNA splicing, via spliceosome"/>
    <property type="evidence" value="ECO:0007669"/>
    <property type="project" value="TreeGrafter"/>
</dbReference>
<dbReference type="CDD" id="cd00590">
    <property type="entry name" value="RRM_SF"/>
    <property type="match status" value="1"/>
</dbReference>
<protein>
    <recommendedName>
        <fullName evidence="7">YTH domain-containing protein</fullName>
    </recommendedName>
</protein>
<dbReference type="InterPro" id="IPR035979">
    <property type="entry name" value="RBD_domain_sf"/>
</dbReference>
<dbReference type="Pfam" id="PF04146">
    <property type="entry name" value="YTH"/>
    <property type="match status" value="1"/>
</dbReference>
<proteinExistence type="predicted"/>